<dbReference type="Proteomes" id="UP000000845">
    <property type="component" value="Chromosome"/>
</dbReference>
<name>D1APQ8_SEBTE</name>
<accession>D1APQ8</accession>
<evidence type="ECO:0000313" key="3">
    <source>
        <dbReference type="Proteomes" id="UP000000845"/>
    </source>
</evidence>
<evidence type="ECO:0000256" key="1">
    <source>
        <dbReference type="SAM" id="Phobius"/>
    </source>
</evidence>
<dbReference type="STRING" id="526218.Sterm_3251"/>
<keyword evidence="1" id="KW-0472">Membrane</keyword>
<dbReference type="AlphaFoldDB" id="D1APQ8"/>
<reference evidence="3" key="1">
    <citation type="submission" date="2009-09" db="EMBL/GenBank/DDBJ databases">
        <title>The complete chromosome of Sebaldella termitidis ATCC 33386.</title>
        <authorList>
            <consortium name="US DOE Joint Genome Institute (JGI-PGF)"/>
            <person name="Lucas S."/>
            <person name="Copeland A."/>
            <person name="Lapidus A."/>
            <person name="Glavina del Rio T."/>
            <person name="Dalin E."/>
            <person name="Tice H."/>
            <person name="Bruce D."/>
            <person name="Goodwin L."/>
            <person name="Pitluck S."/>
            <person name="Kyrpides N."/>
            <person name="Mavromatis K."/>
            <person name="Ivanova N."/>
            <person name="Mikhailova N."/>
            <person name="Sims D."/>
            <person name="Meincke L."/>
            <person name="Brettin T."/>
            <person name="Detter J.C."/>
            <person name="Han C."/>
            <person name="Larimer F."/>
            <person name="Land M."/>
            <person name="Hauser L."/>
            <person name="Markowitz V."/>
            <person name="Cheng J.F."/>
            <person name="Hugenholtz P."/>
            <person name="Woyke T."/>
            <person name="Wu D."/>
            <person name="Eisen J.A."/>
        </authorList>
    </citation>
    <scope>NUCLEOTIDE SEQUENCE [LARGE SCALE GENOMIC DNA]</scope>
    <source>
        <strain evidence="3">ATCC 33386 / NCTC 11300</strain>
    </source>
</reference>
<reference evidence="2 3" key="2">
    <citation type="journal article" date="2010" name="Stand. Genomic Sci.">
        <title>Complete genome sequence of Sebaldella termitidis type strain (NCTC 11300).</title>
        <authorList>
            <person name="Harmon-Smith M."/>
            <person name="Celia L."/>
            <person name="Chertkov O."/>
            <person name="Lapidus A."/>
            <person name="Copeland A."/>
            <person name="Glavina Del Rio T."/>
            <person name="Nolan M."/>
            <person name="Lucas S."/>
            <person name="Tice H."/>
            <person name="Cheng J.F."/>
            <person name="Han C."/>
            <person name="Detter J.C."/>
            <person name="Bruce D."/>
            <person name="Goodwin L."/>
            <person name="Pitluck S."/>
            <person name="Pati A."/>
            <person name="Liolios K."/>
            <person name="Ivanova N."/>
            <person name="Mavromatis K."/>
            <person name="Mikhailova N."/>
            <person name="Chen A."/>
            <person name="Palaniappan K."/>
            <person name="Land M."/>
            <person name="Hauser L."/>
            <person name="Chang Y.J."/>
            <person name="Jeffries C.D."/>
            <person name="Brettin T."/>
            <person name="Goker M."/>
            <person name="Beck B."/>
            <person name="Bristow J."/>
            <person name="Eisen J.A."/>
            <person name="Markowitz V."/>
            <person name="Hugenholtz P."/>
            <person name="Kyrpides N.C."/>
            <person name="Klenk H.P."/>
            <person name="Chen F."/>
        </authorList>
    </citation>
    <scope>NUCLEOTIDE SEQUENCE [LARGE SCALE GENOMIC DNA]</scope>
    <source>
        <strain evidence="3">ATCC 33386 / NCTC 11300</strain>
    </source>
</reference>
<dbReference type="KEGG" id="str:Sterm_3251"/>
<organism evidence="2 3">
    <name type="scientific">Sebaldella termitidis (strain ATCC 33386 / NCTC 11300)</name>
    <dbReference type="NCBI Taxonomy" id="526218"/>
    <lineage>
        <taxon>Bacteria</taxon>
        <taxon>Fusobacteriati</taxon>
        <taxon>Fusobacteriota</taxon>
        <taxon>Fusobacteriia</taxon>
        <taxon>Fusobacteriales</taxon>
        <taxon>Leptotrichiaceae</taxon>
        <taxon>Sebaldella</taxon>
    </lineage>
</organism>
<protein>
    <submittedName>
        <fullName evidence="2">Uncharacterized protein</fullName>
    </submittedName>
</protein>
<dbReference type="HOGENOM" id="CLU_2261864_0_0_0"/>
<sequence>MLMDRKEILRLNNTLISEFVRKKAVDRQNSICCDEIKIGCDEKIKRFLIQELIKQGFVYNGEDNKVWFEHKKWESEFKKTYIIYYGILLLPVISGLLLIILRK</sequence>
<dbReference type="EMBL" id="CP001739">
    <property type="protein sequence ID" value="ACZ10092.1"/>
    <property type="molecule type" value="Genomic_DNA"/>
</dbReference>
<evidence type="ECO:0000313" key="2">
    <source>
        <dbReference type="EMBL" id="ACZ10092.1"/>
    </source>
</evidence>
<gene>
    <name evidence="2" type="ordered locus">Sterm_3251</name>
</gene>
<proteinExistence type="predicted"/>
<keyword evidence="1" id="KW-1133">Transmembrane helix</keyword>
<feature type="transmembrane region" description="Helical" evidence="1">
    <location>
        <begin position="81"/>
        <end position="101"/>
    </location>
</feature>
<keyword evidence="3" id="KW-1185">Reference proteome</keyword>
<keyword evidence="1" id="KW-0812">Transmembrane</keyword>